<protein>
    <submittedName>
        <fullName evidence="4">Response regulator</fullName>
    </submittedName>
</protein>
<reference evidence="4 5" key="1">
    <citation type="journal article" date="2016" name="Int. J. Syst. Evol. Microbiol.">
        <title>Panacibacter ginsenosidivorans gen. nov., sp. nov., with ginsenoside converting activity isolated from soil of a ginseng field.</title>
        <authorList>
            <person name="Siddiqi M.Z."/>
            <person name="Muhammad Shafi S."/>
            <person name="Choi K.D."/>
            <person name="Im W.T."/>
        </authorList>
    </citation>
    <scope>NUCLEOTIDE SEQUENCE [LARGE SCALE GENOMIC DNA]</scope>
    <source>
        <strain evidence="4 5">Gsoil1550</strain>
    </source>
</reference>
<accession>A0A5B8VE03</accession>
<evidence type="ECO:0000313" key="4">
    <source>
        <dbReference type="EMBL" id="QEC68886.1"/>
    </source>
</evidence>
<dbReference type="PANTHER" id="PTHR44591:SF3">
    <property type="entry name" value="RESPONSE REGULATORY DOMAIN-CONTAINING PROTEIN"/>
    <property type="match status" value="1"/>
</dbReference>
<sequence length="128" mass="14682">MYKLLPLAFNIINAIKMKILIIDDEEDYCMLIKDFYSSRNCETQMAHTLKDGLPLLEIFSPEILFLDNNLPDGSGWTFVDTILNKNPGLRIHLVSAYKPETKNISSLDKVKVWEKPISLKNLAEIIQV</sequence>
<dbReference type="InterPro" id="IPR001789">
    <property type="entry name" value="Sig_transdc_resp-reg_receiver"/>
</dbReference>
<dbReference type="Pfam" id="PF00072">
    <property type="entry name" value="Response_reg"/>
    <property type="match status" value="1"/>
</dbReference>
<dbReference type="SUPFAM" id="SSF52172">
    <property type="entry name" value="CheY-like"/>
    <property type="match status" value="1"/>
</dbReference>
<dbReference type="Proteomes" id="UP000321533">
    <property type="component" value="Chromosome"/>
</dbReference>
<feature type="domain" description="Response regulatory" evidence="3">
    <location>
        <begin position="18"/>
        <end position="128"/>
    </location>
</feature>
<evidence type="ECO:0000256" key="1">
    <source>
        <dbReference type="ARBA" id="ARBA00022553"/>
    </source>
</evidence>
<keyword evidence="1 2" id="KW-0597">Phosphoprotein</keyword>
<dbReference type="GO" id="GO:0000160">
    <property type="term" value="P:phosphorelay signal transduction system"/>
    <property type="evidence" value="ECO:0007669"/>
    <property type="project" value="InterPro"/>
</dbReference>
<dbReference type="AlphaFoldDB" id="A0A5B8VE03"/>
<feature type="modified residue" description="4-aspartylphosphate" evidence="2">
    <location>
        <position position="67"/>
    </location>
</feature>
<dbReference type="SMART" id="SM00448">
    <property type="entry name" value="REC"/>
    <property type="match status" value="1"/>
</dbReference>
<dbReference type="PROSITE" id="PS50110">
    <property type="entry name" value="RESPONSE_REGULATORY"/>
    <property type="match status" value="1"/>
</dbReference>
<name>A0A5B8VE03_9BACT</name>
<dbReference type="KEGG" id="pgin:FRZ67_16805"/>
<gene>
    <name evidence="4" type="ORF">FRZ67_16805</name>
</gene>
<dbReference type="InterPro" id="IPR050595">
    <property type="entry name" value="Bact_response_regulator"/>
</dbReference>
<dbReference type="InterPro" id="IPR011006">
    <property type="entry name" value="CheY-like_superfamily"/>
</dbReference>
<dbReference type="EMBL" id="CP042435">
    <property type="protein sequence ID" value="QEC68886.1"/>
    <property type="molecule type" value="Genomic_DNA"/>
</dbReference>
<organism evidence="4 5">
    <name type="scientific">Panacibacter ginsenosidivorans</name>
    <dbReference type="NCBI Taxonomy" id="1813871"/>
    <lineage>
        <taxon>Bacteria</taxon>
        <taxon>Pseudomonadati</taxon>
        <taxon>Bacteroidota</taxon>
        <taxon>Chitinophagia</taxon>
        <taxon>Chitinophagales</taxon>
        <taxon>Chitinophagaceae</taxon>
        <taxon>Panacibacter</taxon>
    </lineage>
</organism>
<evidence type="ECO:0000256" key="2">
    <source>
        <dbReference type="PROSITE-ProRule" id="PRU00169"/>
    </source>
</evidence>
<keyword evidence="5" id="KW-1185">Reference proteome</keyword>
<evidence type="ECO:0000259" key="3">
    <source>
        <dbReference type="PROSITE" id="PS50110"/>
    </source>
</evidence>
<proteinExistence type="predicted"/>
<dbReference type="PANTHER" id="PTHR44591">
    <property type="entry name" value="STRESS RESPONSE REGULATOR PROTEIN 1"/>
    <property type="match status" value="1"/>
</dbReference>
<dbReference type="Gene3D" id="3.40.50.2300">
    <property type="match status" value="1"/>
</dbReference>
<evidence type="ECO:0000313" key="5">
    <source>
        <dbReference type="Proteomes" id="UP000321533"/>
    </source>
</evidence>